<reference evidence="2 3" key="1">
    <citation type="journal article" date="2018" name="Front. Microbiol.">
        <title>Pseudomonas orientalis F9: A Potent Antagonist against Phytopathogens with Phytotoxic Effect in the Apple Flower.</title>
        <authorList>
            <person name="Zengerer V."/>
            <person name="Schmid M."/>
            <person name="Bieri M."/>
            <person name="Muller D.C."/>
            <person name="Remus-Emsermann M.N.P."/>
            <person name="Ahrens C.H."/>
            <person name="Pelludat C."/>
        </authorList>
    </citation>
    <scope>NUCLEOTIDE SEQUENCE [LARGE SCALE GENOMIC DNA]</scope>
    <source>
        <strain evidence="2 3">F9</strain>
    </source>
</reference>
<evidence type="ECO:0008006" key="4">
    <source>
        <dbReference type="Google" id="ProtNLM"/>
    </source>
</evidence>
<feature type="chain" id="PRO_5014714030" description="Peptidase S74 domain-containing protein" evidence="1">
    <location>
        <begin position="20"/>
        <end position="477"/>
    </location>
</feature>
<dbReference type="RefSeq" id="WP_104501864.1">
    <property type="nucleotide sequence ID" value="NZ_CP018049.1"/>
</dbReference>
<sequence>MKNLSAILLLGALSSAAFAEPLPETITQHVNIVTDDAVVKPSSLRVVKDTHGVSDAVFAYHNAIGPMASGYGFHALDEGDGGAGGGAIGGATTRSTAADAIVGNRRESGPGNGVIGTRWENGNGSGVYGVMRGTGSGSGVTGYKILTGSGHGVYGKNESADGAGVYGERLNGAGPGYGVLGYAQGATGIDNASVAGLKKEGDWGYSILADSRGRDSALRVFSARNVGRAIDSLTDVTNTSPVSNTLERANGSFGIASTSLVSGGGPRTASVTASVSSVEPVAASTGVGAVTAQESRISSAVTGSGDARGSTSTVLATDGKQATGYRALVDGRNDANYGVYANATGGKINYSGYFIGDVQAGRVMTATDSRLQEVRGEVDYAKSMQRVLANKVYVSDRYVVWKETDANGVVTEKRQKIATNETGNLAQDVQKTNPDAVVVNPDGYMSVSDREELYQLKAAVIYLTKQLQAKGIDVTPK</sequence>
<evidence type="ECO:0000313" key="3">
    <source>
        <dbReference type="Proteomes" id="UP000239888"/>
    </source>
</evidence>
<dbReference type="KEGG" id="poi:BOP93_05520"/>
<name>A0A2L0RSY7_9PSED</name>
<dbReference type="Proteomes" id="UP000239888">
    <property type="component" value="Chromosome"/>
</dbReference>
<gene>
    <name evidence="2" type="ORF">BOP93_05520</name>
</gene>
<keyword evidence="1" id="KW-0732">Signal</keyword>
<evidence type="ECO:0000313" key="2">
    <source>
        <dbReference type="EMBL" id="AUZ45066.1"/>
    </source>
</evidence>
<proteinExistence type="predicted"/>
<evidence type="ECO:0000256" key="1">
    <source>
        <dbReference type="SAM" id="SignalP"/>
    </source>
</evidence>
<dbReference type="EMBL" id="CP018049">
    <property type="protein sequence ID" value="AUZ45066.1"/>
    <property type="molecule type" value="Genomic_DNA"/>
</dbReference>
<organism evidence="2 3">
    <name type="scientific">Pseudomonas orientalis</name>
    <dbReference type="NCBI Taxonomy" id="76758"/>
    <lineage>
        <taxon>Bacteria</taxon>
        <taxon>Pseudomonadati</taxon>
        <taxon>Pseudomonadota</taxon>
        <taxon>Gammaproteobacteria</taxon>
        <taxon>Pseudomonadales</taxon>
        <taxon>Pseudomonadaceae</taxon>
        <taxon>Pseudomonas</taxon>
    </lineage>
</organism>
<dbReference type="AlphaFoldDB" id="A0A2L0RSY7"/>
<feature type="signal peptide" evidence="1">
    <location>
        <begin position="1"/>
        <end position="19"/>
    </location>
</feature>
<accession>A0A2L0RSY7</accession>
<protein>
    <recommendedName>
        <fullName evidence="4">Peptidase S74 domain-containing protein</fullName>
    </recommendedName>
</protein>